<feature type="region of interest" description="Disordered" evidence="1">
    <location>
        <begin position="503"/>
        <end position="522"/>
    </location>
</feature>
<evidence type="ECO:0000256" key="2">
    <source>
        <dbReference type="SAM" id="Phobius"/>
    </source>
</evidence>
<evidence type="ECO:0000313" key="4">
    <source>
        <dbReference type="Proteomes" id="UP000078512"/>
    </source>
</evidence>
<keyword evidence="2" id="KW-0812">Transmembrane</keyword>
<dbReference type="Proteomes" id="UP000078512">
    <property type="component" value="Unassembled WGS sequence"/>
</dbReference>
<keyword evidence="4" id="KW-1185">Reference proteome</keyword>
<gene>
    <name evidence="3" type="ORF">K457DRAFT_15904</name>
</gene>
<dbReference type="EMBL" id="KV442023">
    <property type="protein sequence ID" value="OAQ32831.1"/>
    <property type="molecule type" value="Genomic_DNA"/>
</dbReference>
<keyword evidence="2" id="KW-0472">Membrane</keyword>
<evidence type="ECO:0000313" key="3">
    <source>
        <dbReference type="EMBL" id="OAQ32831.1"/>
    </source>
</evidence>
<accession>A0A197K802</accession>
<organism evidence="3 4">
    <name type="scientific">Linnemannia elongata AG-77</name>
    <dbReference type="NCBI Taxonomy" id="1314771"/>
    <lineage>
        <taxon>Eukaryota</taxon>
        <taxon>Fungi</taxon>
        <taxon>Fungi incertae sedis</taxon>
        <taxon>Mucoromycota</taxon>
        <taxon>Mortierellomycotina</taxon>
        <taxon>Mortierellomycetes</taxon>
        <taxon>Mortierellales</taxon>
        <taxon>Mortierellaceae</taxon>
        <taxon>Linnemannia</taxon>
    </lineage>
</organism>
<sequence>MGILKFDCMTTDPAATTFYGITNTDRYGDSTAGGLYKNMVLAKSNANPSSVMNTNWSFLSSYSSKSLSIAGGIPTVAGCAVDSRGVVTFVAAHYPYDATKPYSAYSTALRYDPAGVANPDLSQGTGSWSTLALNPAFGQILIEKLSLWYTTVTGVETLNIALTDKPSPTRNDTVHFGTFDAATMTFHPTGKWVMDGVLLAALYRGDELYYLRYFDGSAKLDAGSQQQLAILQNTFYMICSKGFNEPLSTLAIIKDVTNANSKFEDGVPFTTTAVEISYFIPIGSSNNTAIGGRPIALIQDKQSYRTNKLQYSIALAAPALGSLEGPSDAIIPEKFGYDTAYTTYSAFPRPTGGSGSGGHNTGDDVAAVAIALPLKFKLLIAAGAIIVGGGIIYLLVKCCAGCYMISKDVIKGEVPSGAVTINTLAVPTKKEEKVASSGVGGRTYPVMTERQTSTSSPYGTPLSPVVAQDSGVSYLFSDTSANATQQSTILTIHETGVAASLKTPVLGRPPSLSIPRHSGPDA</sequence>
<protein>
    <submittedName>
        <fullName evidence="3">Uncharacterized protein</fullName>
    </submittedName>
</protein>
<dbReference type="AlphaFoldDB" id="A0A197K802"/>
<name>A0A197K802_9FUNG</name>
<keyword evidence="2" id="KW-1133">Transmembrane helix</keyword>
<reference evidence="3 4" key="1">
    <citation type="submission" date="2016-05" db="EMBL/GenBank/DDBJ databases">
        <title>Genome sequencing reveals origins of a unique bacterial endosymbiosis in the earliest lineages of terrestrial Fungi.</title>
        <authorList>
            <consortium name="DOE Joint Genome Institute"/>
            <person name="Uehling J."/>
            <person name="Gryganskyi A."/>
            <person name="Hameed K."/>
            <person name="Tschaplinski T."/>
            <person name="Misztal P."/>
            <person name="Wu S."/>
            <person name="Desiro A."/>
            <person name="Vande Pol N."/>
            <person name="Du Z.-Y."/>
            <person name="Zienkiewicz A."/>
            <person name="Zienkiewicz K."/>
            <person name="Morin E."/>
            <person name="Tisserant E."/>
            <person name="Splivallo R."/>
            <person name="Hainaut M."/>
            <person name="Henrissat B."/>
            <person name="Ohm R."/>
            <person name="Kuo A."/>
            <person name="Yan J."/>
            <person name="Lipzen A."/>
            <person name="Nolan M."/>
            <person name="Labutti K."/>
            <person name="Barry K."/>
            <person name="Goldstein A."/>
            <person name="Labbe J."/>
            <person name="Schadt C."/>
            <person name="Tuskan G."/>
            <person name="Grigoriev I."/>
            <person name="Martin F."/>
            <person name="Vilgalys R."/>
            <person name="Bonito G."/>
        </authorList>
    </citation>
    <scope>NUCLEOTIDE SEQUENCE [LARGE SCALE GENOMIC DNA]</scope>
    <source>
        <strain evidence="3 4">AG-77</strain>
    </source>
</reference>
<proteinExistence type="predicted"/>
<dbReference type="OrthoDB" id="2429770at2759"/>
<evidence type="ECO:0000256" key="1">
    <source>
        <dbReference type="SAM" id="MobiDB-lite"/>
    </source>
</evidence>
<feature type="transmembrane region" description="Helical" evidence="2">
    <location>
        <begin position="378"/>
        <end position="396"/>
    </location>
</feature>